<organism evidence="2 3">
    <name type="scientific">Pelagibaculum spongiae</name>
    <dbReference type="NCBI Taxonomy" id="2080658"/>
    <lineage>
        <taxon>Bacteria</taxon>
        <taxon>Pseudomonadati</taxon>
        <taxon>Pseudomonadota</taxon>
        <taxon>Gammaproteobacteria</taxon>
        <taxon>Oceanospirillales</taxon>
        <taxon>Pelagibaculum</taxon>
    </lineage>
</organism>
<keyword evidence="3" id="KW-1185">Reference proteome</keyword>
<feature type="transmembrane region" description="Helical" evidence="1">
    <location>
        <begin position="44"/>
        <end position="69"/>
    </location>
</feature>
<keyword evidence="1" id="KW-0812">Transmembrane</keyword>
<keyword evidence="1" id="KW-0472">Membrane</keyword>
<dbReference type="SUPFAM" id="SSF55729">
    <property type="entry name" value="Acyl-CoA N-acyltransferases (Nat)"/>
    <property type="match status" value="1"/>
</dbReference>
<comment type="caution">
    <text evidence="2">The sequence shown here is derived from an EMBL/GenBank/DDBJ whole genome shotgun (WGS) entry which is preliminary data.</text>
</comment>
<name>A0A2V1GSL4_9GAMM</name>
<accession>A0A2V1GSL4</accession>
<dbReference type="RefSeq" id="WP_116688934.1">
    <property type="nucleotide sequence ID" value="NZ_CAWNYD010000013.1"/>
</dbReference>
<gene>
    <name evidence="2" type="ORF">DC094_20200</name>
</gene>
<dbReference type="OrthoDB" id="677174at2"/>
<evidence type="ECO:0000256" key="1">
    <source>
        <dbReference type="SAM" id="Phobius"/>
    </source>
</evidence>
<evidence type="ECO:0000313" key="3">
    <source>
        <dbReference type="Proteomes" id="UP000244906"/>
    </source>
</evidence>
<reference evidence="2 3" key="1">
    <citation type="submission" date="2018-04" db="EMBL/GenBank/DDBJ databases">
        <title>Thalassorhabdus spongiae gen. nov., sp. nov., isolated from a marine sponge in South-West Iceland.</title>
        <authorList>
            <person name="Knobloch S."/>
            <person name="Daussin A."/>
            <person name="Johannsson R."/>
            <person name="Marteinsson V.T."/>
        </authorList>
    </citation>
    <scope>NUCLEOTIDE SEQUENCE [LARGE SCALE GENOMIC DNA]</scope>
    <source>
        <strain evidence="2 3">Hp12</strain>
    </source>
</reference>
<sequence>MFDMNWLEIFGYVASIITGISLTMNSIVRLRWLNLLGASCFGTYGVLIGATPVAALNYFIACANIYYLWKMYNEKAHFSYLDIDLDDKYLDAFLKFNNTDVKALFPSFDIEKASQKETISMMIHRDLALAGVFIGSRSGKDTLDVELDFVLPQYRDLKAGQYIFKENADFFTKQGIKLVTCKSGSVGHDRYLENMGFARDGNDYSLKLA</sequence>
<evidence type="ECO:0000313" key="2">
    <source>
        <dbReference type="EMBL" id="PVZ64381.1"/>
    </source>
</evidence>
<dbReference type="InterPro" id="IPR016181">
    <property type="entry name" value="Acyl_CoA_acyltransferase"/>
</dbReference>
<protein>
    <recommendedName>
        <fullName evidence="4">N-acetyltransferase domain-containing protein</fullName>
    </recommendedName>
</protein>
<proteinExistence type="predicted"/>
<evidence type="ECO:0008006" key="4">
    <source>
        <dbReference type="Google" id="ProtNLM"/>
    </source>
</evidence>
<keyword evidence="1" id="KW-1133">Transmembrane helix</keyword>
<dbReference type="AlphaFoldDB" id="A0A2V1GSL4"/>
<dbReference type="EMBL" id="QDDL01000013">
    <property type="protein sequence ID" value="PVZ64381.1"/>
    <property type="molecule type" value="Genomic_DNA"/>
</dbReference>
<dbReference type="Proteomes" id="UP000244906">
    <property type="component" value="Unassembled WGS sequence"/>
</dbReference>
<feature type="transmembrane region" description="Helical" evidence="1">
    <location>
        <begin position="12"/>
        <end position="32"/>
    </location>
</feature>